<evidence type="ECO:0000256" key="1">
    <source>
        <dbReference type="SAM" id="MobiDB-lite"/>
    </source>
</evidence>
<keyword evidence="3" id="KW-1185">Reference proteome</keyword>
<name>Q8JKV7_9VIRU</name>
<evidence type="ECO:0000313" key="3">
    <source>
        <dbReference type="Proteomes" id="UP000232784"/>
    </source>
</evidence>
<reference evidence="2 3" key="1">
    <citation type="journal article" date="2002" name="J. Virol.">
        <title>Analysis of the complete genome sequence of the Hz-1 virus suggests that it is related to members of the Baculoviridae.</title>
        <authorList>
            <person name="Cheng C.H."/>
            <person name="Liu S.M."/>
            <person name="Chow T.Y."/>
            <person name="Hsiao Y.Y."/>
            <person name="Wang D.P."/>
            <person name="Huang J.J."/>
            <person name="Chen H.H."/>
        </authorList>
    </citation>
    <scope>NUCLEOTIDE SEQUENCE [LARGE SCALE GENOMIC DNA]</scope>
</reference>
<sequence>MKSSESVPINSAGDSINLYTLACVADNVQYNSNTNNNSSSTSNINGASLPPCGTLRRAQDAATSVLIFDCKNVTFEPSNNTFYPTGPNLLTNTESELELEEESSVSGIADFSMYIRDMQNDDPLLSPMLSSNGSEKQLEQDLMVTTTTVDDLNGNCNLTDNSTGNNFDDAPMDIDGASVGTLQTTLETVETLQTNTVEPLQTATVAKMDETETVGNDTVVDVGSDSIPATIPEPNHSNPLPEAGVNVETNNGGNGTVSTNKTNDTNSTNTNNANNTNTTNNTTTNTTNSNDIEGTNTNIDTNSATTNTNTNNTNNHNNTNTKPSSPIHRSVLNQFKKVIEHNSGWSNLDELLFMADYIEPTSKVYMMHNFKKLTTLQDSVSDIENLIRTEVKQSISKTTLDYLTAVVVHYIQTFAASMIMCNLRMGRKTVSSASYCNFAEYTRDLTMSTQEMLLLELSTSGVLLNLPTVESIILKGFMHALPHQHLDANSIEHETGILKMLYNIDLTDEFLQVIRSYAIKLIKSMGFMLKRENLTQIDLCQLSDTLKRHSNVFKLRSFLNFDMHPSL</sequence>
<gene>
    <name evidence="2" type="primary">orf3</name>
</gene>
<dbReference type="GO" id="GO:0016301">
    <property type="term" value="F:kinase activity"/>
    <property type="evidence" value="ECO:0007669"/>
    <property type="project" value="UniProtKB-KW"/>
</dbReference>
<proteinExistence type="predicted"/>
<dbReference type="KEGG" id="vg:955125"/>
<keyword evidence="2" id="KW-0418">Kinase</keyword>
<keyword evidence="2" id="KW-0808">Transferase</keyword>
<feature type="region of interest" description="Disordered" evidence="1">
    <location>
        <begin position="218"/>
        <end position="327"/>
    </location>
</feature>
<dbReference type="EMBL" id="AF451898">
    <property type="protein sequence ID" value="AAN04301.1"/>
    <property type="molecule type" value="Genomic_DNA"/>
</dbReference>
<accession>Q8JKV7</accession>
<feature type="compositionally biased region" description="Low complexity" evidence="1">
    <location>
        <begin position="244"/>
        <end position="321"/>
    </location>
</feature>
<dbReference type="Proteomes" id="UP000232784">
    <property type="component" value="Segment"/>
</dbReference>
<protein>
    <submittedName>
        <fullName evidence="2">Histidine kinase</fullName>
    </submittedName>
</protein>
<evidence type="ECO:0000313" key="2">
    <source>
        <dbReference type="EMBL" id="AAN04301.1"/>
    </source>
</evidence>
<organism evidence="2 3">
    <name type="scientific">Heliothis zea nudivirus 1</name>
    <dbReference type="NCBI Taxonomy" id="3116536"/>
    <lineage>
        <taxon>Viruses</taxon>
        <taxon>Viruses incertae sedis</taxon>
        <taxon>Naldaviricetes</taxon>
        <taxon>Lefavirales</taxon>
        <taxon>Nudiviridae</taxon>
        <taxon>Betanudivirus</taxon>
        <taxon>Betanudivirus hezeae</taxon>
    </lineage>
</organism>